<dbReference type="PRINTS" id="PR00146">
    <property type="entry name" value="DHPICSNTHASE"/>
</dbReference>
<keyword evidence="2 4" id="KW-0456">Lyase</keyword>
<dbReference type="Proteomes" id="UP001153328">
    <property type="component" value="Unassembled WGS sequence"/>
</dbReference>
<dbReference type="SUPFAM" id="SSF51569">
    <property type="entry name" value="Aldolase"/>
    <property type="match status" value="1"/>
</dbReference>
<evidence type="ECO:0000256" key="4">
    <source>
        <dbReference type="PIRNR" id="PIRNR001365"/>
    </source>
</evidence>
<sequence length="275" mass="27827">MTPTLYVPLVTPFAADGSVAYDALERLARDLLADGAGGLVALGTTGEPASLGEGERQRVAEVVGRVCREGGARFVVGAGDGRGGTGSWAVAPDAVLVSVPAFVRPGEAGVVAHFADVAARSALPIVVYHVPFRTGQPLTARTLRELAAIPGVTGVKHAVGCVDADTVDLLGDRPAGFDVLAGDDVFAPALLALGATGLVTASAHLDTAAWAKLAATGDRGLGHRLAAQAAALFREPNPTVIKAALHAQGRIPTAAVRLPLLPASPQSLARVRLGT</sequence>
<dbReference type="GO" id="GO:0008840">
    <property type="term" value="F:4-hydroxy-tetrahydrodipicolinate synthase activity"/>
    <property type="evidence" value="ECO:0007669"/>
    <property type="project" value="UniProtKB-EC"/>
</dbReference>
<evidence type="ECO:0000256" key="1">
    <source>
        <dbReference type="ARBA" id="ARBA00007592"/>
    </source>
</evidence>
<dbReference type="AlphaFoldDB" id="A0A9W4GZP9"/>
<protein>
    <submittedName>
        <fullName evidence="7">Dihydrodipicolinate synthase</fullName>
        <ecNumber evidence="7">4.3.3.7</ecNumber>
    </submittedName>
</protein>
<dbReference type="InterPro" id="IPR002220">
    <property type="entry name" value="DapA-like"/>
</dbReference>
<dbReference type="EMBL" id="CAJVAX010000003">
    <property type="protein sequence ID" value="CAG7616388.1"/>
    <property type="molecule type" value="Genomic_DNA"/>
</dbReference>
<dbReference type="EC" id="4.3.3.7" evidence="7"/>
<dbReference type="PROSITE" id="PS00666">
    <property type="entry name" value="DHDPS_2"/>
    <property type="match status" value="1"/>
</dbReference>
<feature type="binding site" evidence="6">
    <location>
        <position position="45"/>
    </location>
    <ligand>
        <name>pyruvate</name>
        <dbReference type="ChEBI" id="CHEBI:15361"/>
    </ligand>
</feature>
<gene>
    <name evidence="7" type="ORF">SBRY_110179</name>
</gene>
<comment type="similarity">
    <text evidence="1 4">Belongs to the DapA family.</text>
</comment>
<evidence type="ECO:0000256" key="3">
    <source>
        <dbReference type="ARBA" id="ARBA00023270"/>
    </source>
</evidence>
<name>A0A9W4GZP9_9ACTN</name>
<proteinExistence type="inferred from homology"/>
<keyword evidence="3" id="KW-0704">Schiff base</keyword>
<reference evidence="7" key="1">
    <citation type="submission" date="2021-06" db="EMBL/GenBank/DDBJ databases">
        <authorList>
            <person name="Arsene-Ploetze F."/>
        </authorList>
    </citation>
    <scope>NUCLEOTIDE SEQUENCE</scope>
    <source>
        <strain evidence="7">SBRY1</strain>
    </source>
</reference>
<dbReference type="Pfam" id="PF00701">
    <property type="entry name" value="DHDPS"/>
    <property type="match status" value="1"/>
</dbReference>
<comment type="caution">
    <text evidence="7">The sequence shown here is derived from an EMBL/GenBank/DDBJ whole genome shotgun (WGS) entry which is preliminary data.</text>
</comment>
<dbReference type="RefSeq" id="WP_205046882.1">
    <property type="nucleotide sequence ID" value="NZ_CAJVAX010000003.1"/>
</dbReference>
<evidence type="ECO:0000256" key="6">
    <source>
        <dbReference type="PIRSR" id="PIRSR001365-2"/>
    </source>
</evidence>
<evidence type="ECO:0000313" key="7">
    <source>
        <dbReference type="EMBL" id="CAG7616388.1"/>
    </source>
</evidence>
<accession>A0A9W4GZP9</accession>
<dbReference type="SMART" id="SM01130">
    <property type="entry name" value="DHDPS"/>
    <property type="match status" value="1"/>
</dbReference>
<dbReference type="InterPro" id="IPR020625">
    <property type="entry name" value="Schiff_base-form_aldolases_AS"/>
</dbReference>
<organism evidence="7 8">
    <name type="scientific">Actinacidiphila bryophytorum</name>
    <dbReference type="NCBI Taxonomy" id="1436133"/>
    <lineage>
        <taxon>Bacteria</taxon>
        <taxon>Bacillati</taxon>
        <taxon>Actinomycetota</taxon>
        <taxon>Actinomycetes</taxon>
        <taxon>Kitasatosporales</taxon>
        <taxon>Streptomycetaceae</taxon>
        <taxon>Actinacidiphila</taxon>
    </lineage>
</organism>
<keyword evidence="8" id="KW-1185">Reference proteome</keyword>
<evidence type="ECO:0000313" key="8">
    <source>
        <dbReference type="Proteomes" id="UP001153328"/>
    </source>
</evidence>
<feature type="active site" description="Proton donor/acceptor" evidence="5">
    <location>
        <position position="128"/>
    </location>
</feature>
<feature type="active site" description="Schiff-base intermediate with substrate" evidence="5">
    <location>
        <position position="156"/>
    </location>
</feature>
<dbReference type="InterPro" id="IPR013785">
    <property type="entry name" value="Aldolase_TIM"/>
</dbReference>
<dbReference type="Gene3D" id="3.20.20.70">
    <property type="entry name" value="Aldolase class I"/>
    <property type="match status" value="1"/>
</dbReference>
<dbReference type="PANTHER" id="PTHR12128">
    <property type="entry name" value="DIHYDRODIPICOLINATE SYNTHASE"/>
    <property type="match status" value="1"/>
</dbReference>
<dbReference type="PANTHER" id="PTHR12128:SF66">
    <property type="entry name" value="4-HYDROXY-2-OXOGLUTARATE ALDOLASE, MITOCHONDRIAL"/>
    <property type="match status" value="1"/>
</dbReference>
<dbReference type="GO" id="GO:0044281">
    <property type="term" value="P:small molecule metabolic process"/>
    <property type="evidence" value="ECO:0007669"/>
    <property type="project" value="UniProtKB-ARBA"/>
</dbReference>
<dbReference type="PIRSF" id="PIRSF001365">
    <property type="entry name" value="DHDPS"/>
    <property type="match status" value="1"/>
</dbReference>
<evidence type="ECO:0000256" key="2">
    <source>
        <dbReference type="ARBA" id="ARBA00023239"/>
    </source>
</evidence>
<evidence type="ECO:0000256" key="5">
    <source>
        <dbReference type="PIRSR" id="PIRSR001365-1"/>
    </source>
</evidence>
<feature type="binding site" evidence="6">
    <location>
        <position position="199"/>
    </location>
    <ligand>
        <name>pyruvate</name>
        <dbReference type="ChEBI" id="CHEBI:15361"/>
    </ligand>
</feature>